<protein>
    <submittedName>
        <fullName evidence="2">Uncharacterized protein</fullName>
    </submittedName>
</protein>
<evidence type="ECO:0000313" key="3">
    <source>
        <dbReference type="Proteomes" id="UP001281614"/>
    </source>
</evidence>
<accession>A0AAD9YH47</accession>
<feature type="region of interest" description="Disordered" evidence="1">
    <location>
        <begin position="78"/>
        <end position="123"/>
    </location>
</feature>
<organism evidence="2 3">
    <name type="scientific">Colletotrichum kahawae</name>
    <name type="common">Coffee berry disease fungus</name>
    <dbReference type="NCBI Taxonomy" id="34407"/>
    <lineage>
        <taxon>Eukaryota</taxon>
        <taxon>Fungi</taxon>
        <taxon>Dikarya</taxon>
        <taxon>Ascomycota</taxon>
        <taxon>Pezizomycotina</taxon>
        <taxon>Sordariomycetes</taxon>
        <taxon>Hypocreomycetidae</taxon>
        <taxon>Glomerellales</taxon>
        <taxon>Glomerellaceae</taxon>
        <taxon>Colletotrichum</taxon>
        <taxon>Colletotrichum gloeosporioides species complex</taxon>
    </lineage>
</organism>
<proteinExistence type="predicted"/>
<feature type="compositionally biased region" description="Basic residues" evidence="1">
    <location>
        <begin position="110"/>
        <end position="123"/>
    </location>
</feature>
<dbReference type="Proteomes" id="UP001281614">
    <property type="component" value="Unassembled WGS sequence"/>
</dbReference>
<dbReference type="EMBL" id="VYYT01000159">
    <property type="protein sequence ID" value="KAK2761505.1"/>
    <property type="molecule type" value="Genomic_DNA"/>
</dbReference>
<keyword evidence="3" id="KW-1185">Reference proteome</keyword>
<comment type="caution">
    <text evidence="2">The sequence shown here is derived from an EMBL/GenBank/DDBJ whole genome shotgun (WGS) entry which is preliminary data.</text>
</comment>
<reference evidence="2" key="1">
    <citation type="submission" date="2023-02" db="EMBL/GenBank/DDBJ databases">
        <title>Colletotrichum kahawae CIFC_Que2 genome sequencing and assembly.</title>
        <authorList>
            <person name="Baroncelli R."/>
        </authorList>
    </citation>
    <scope>NUCLEOTIDE SEQUENCE</scope>
    <source>
        <strain evidence="2">CIFC_Que2</strain>
    </source>
</reference>
<name>A0AAD9YH47_COLKA</name>
<evidence type="ECO:0000313" key="2">
    <source>
        <dbReference type="EMBL" id="KAK2761505.1"/>
    </source>
</evidence>
<feature type="region of interest" description="Disordered" evidence="1">
    <location>
        <begin position="1"/>
        <end position="26"/>
    </location>
</feature>
<evidence type="ECO:0000256" key="1">
    <source>
        <dbReference type="SAM" id="MobiDB-lite"/>
    </source>
</evidence>
<sequence>MDQGSWMAGLHDGPMDDHEEEGDATRYSREAGAVLGAAYRRCRRGRYCVEALSRHGGLPESWNTRLPKVPRYLSGLLRVGSHGCPSSPDKKPHPGQGPGGHRSSSIRGRAYLRKKKKERGCAR</sequence>
<dbReference type="AlphaFoldDB" id="A0AAD9YH47"/>
<gene>
    <name evidence="2" type="ORF">CKAH01_16277</name>
</gene>